<dbReference type="Gene3D" id="3.40.109.10">
    <property type="entry name" value="NADH Oxidase"/>
    <property type="match status" value="1"/>
</dbReference>
<feature type="domain" description="Nitroreductase" evidence="4">
    <location>
        <begin position="79"/>
        <end position="243"/>
    </location>
</feature>
<accession>A0A1I4AUI9</accession>
<keyword evidence="2" id="KW-0288">FMN</keyword>
<dbReference type="InterPro" id="IPR050627">
    <property type="entry name" value="Nitroreductase/BluB"/>
</dbReference>
<evidence type="ECO:0000256" key="3">
    <source>
        <dbReference type="ARBA" id="ARBA00023002"/>
    </source>
</evidence>
<dbReference type="InterPro" id="IPR000415">
    <property type="entry name" value="Nitroreductase-like"/>
</dbReference>
<sequence length="265" mass="29405">MGPQTVFRRCAAGRANGHATGRATVFTAARGCAVLRRMDRTNGLAHEPPAAYPTVPHRPPHVPAEEAESRARAFHDVMARRRTVRDFSARPLPDGVLEWAVRTAATAPSGANVQPWRFVVLTDPERRARLREAAEAEEREFYGRRASDEWLDALAPLGTDWRKPFLETAPAVIVVFEVHKGPETPRPYYTKESVGIAVGLLLASLHQAGLATLTHTPSPMRFLNEVCDRPPEERAAYVIPVGYPADGARVPDIRRKDLEQVMVRL</sequence>
<evidence type="ECO:0000256" key="1">
    <source>
        <dbReference type="ARBA" id="ARBA00022630"/>
    </source>
</evidence>
<name>A0A1I4AUI9_9ACTN</name>
<proteinExistence type="predicted"/>
<keyword evidence="1" id="KW-0285">Flavoprotein</keyword>
<dbReference type="PANTHER" id="PTHR23026:SF90">
    <property type="entry name" value="IODOTYROSINE DEIODINASE 1"/>
    <property type="match status" value="1"/>
</dbReference>
<evidence type="ECO:0000256" key="2">
    <source>
        <dbReference type="ARBA" id="ARBA00022643"/>
    </source>
</evidence>
<dbReference type="CDD" id="cd02144">
    <property type="entry name" value="iodotyrosine_dehalogenase"/>
    <property type="match status" value="1"/>
</dbReference>
<reference evidence="6" key="1">
    <citation type="submission" date="2016-10" db="EMBL/GenBank/DDBJ databases">
        <authorList>
            <person name="Varghese N."/>
            <person name="Submissions S."/>
        </authorList>
    </citation>
    <scope>NUCLEOTIDE SEQUENCE [LARGE SCALE GENOMIC DNA]</scope>
    <source>
        <strain evidence="6">PL19</strain>
    </source>
</reference>
<gene>
    <name evidence="5" type="ORF">SAMN05192584_107139</name>
</gene>
<evidence type="ECO:0000313" key="6">
    <source>
        <dbReference type="Proteomes" id="UP000198928"/>
    </source>
</evidence>
<evidence type="ECO:0000313" key="5">
    <source>
        <dbReference type="EMBL" id="SFK60192.1"/>
    </source>
</evidence>
<dbReference type="InterPro" id="IPR029479">
    <property type="entry name" value="Nitroreductase"/>
</dbReference>
<keyword evidence="6" id="KW-1185">Reference proteome</keyword>
<dbReference type="AlphaFoldDB" id="A0A1I4AUI9"/>
<protein>
    <submittedName>
        <fullName evidence="5">Nitroreductase</fullName>
    </submittedName>
</protein>
<evidence type="ECO:0000259" key="4">
    <source>
        <dbReference type="Pfam" id="PF00881"/>
    </source>
</evidence>
<dbReference type="EMBL" id="FOSG01000007">
    <property type="protein sequence ID" value="SFK60192.1"/>
    <property type="molecule type" value="Genomic_DNA"/>
</dbReference>
<dbReference type="GO" id="GO:0016491">
    <property type="term" value="F:oxidoreductase activity"/>
    <property type="evidence" value="ECO:0007669"/>
    <property type="project" value="UniProtKB-KW"/>
</dbReference>
<dbReference type="PANTHER" id="PTHR23026">
    <property type="entry name" value="NADPH NITROREDUCTASE"/>
    <property type="match status" value="1"/>
</dbReference>
<dbReference type="Proteomes" id="UP000198928">
    <property type="component" value="Unassembled WGS sequence"/>
</dbReference>
<organism evidence="5 6">
    <name type="scientific">Streptomyces pini</name>
    <dbReference type="NCBI Taxonomy" id="1520580"/>
    <lineage>
        <taxon>Bacteria</taxon>
        <taxon>Bacillati</taxon>
        <taxon>Actinomycetota</taxon>
        <taxon>Actinomycetes</taxon>
        <taxon>Kitasatosporales</taxon>
        <taxon>Streptomycetaceae</taxon>
        <taxon>Streptomyces</taxon>
    </lineage>
</organism>
<keyword evidence="3" id="KW-0560">Oxidoreductase</keyword>
<dbReference type="Pfam" id="PF00881">
    <property type="entry name" value="Nitroreductase"/>
    <property type="match status" value="1"/>
</dbReference>
<dbReference type="SUPFAM" id="SSF55469">
    <property type="entry name" value="FMN-dependent nitroreductase-like"/>
    <property type="match status" value="1"/>
</dbReference>